<name>A0A1M7A5J6_9FLAO</name>
<evidence type="ECO:0000313" key="2">
    <source>
        <dbReference type="EMBL" id="SHL37992.1"/>
    </source>
</evidence>
<sequence>MKKLGIIFILMLSLISCSKDDTKTPAATDYYGKWTLVKMTTFRTANTIFDKLEWQESYVFNTNGTFVKTRIADNKTTTASGTFKTTKSDKGTSFELTYKENSPIIGTCFGNLTESLSINQEGLLVSFWQACDGPGLVYQKAR</sequence>
<dbReference type="Proteomes" id="UP000184028">
    <property type="component" value="Unassembled WGS sequence"/>
</dbReference>
<dbReference type="AlphaFoldDB" id="A0A1M7A5J6"/>
<proteinExistence type="predicted"/>
<evidence type="ECO:0000313" key="3">
    <source>
        <dbReference type="Proteomes" id="UP000184028"/>
    </source>
</evidence>
<dbReference type="STRING" id="946677.SAMN05444484_1011290"/>
<accession>A0A1M7A5J6</accession>
<dbReference type="OrthoDB" id="882993at2"/>
<evidence type="ECO:0000256" key="1">
    <source>
        <dbReference type="SAM" id="SignalP"/>
    </source>
</evidence>
<dbReference type="RefSeq" id="WP_068840937.1">
    <property type="nucleotide sequence ID" value="NZ_FRBT01000001.1"/>
</dbReference>
<feature type="signal peptide" evidence="1">
    <location>
        <begin position="1"/>
        <end position="18"/>
    </location>
</feature>
<organism evidence="2 3">
    <name type="scientific">Flavobacterium chilense</name>
    <dbReference type="NCBI Taxonomy" id="946677"/>
    <lineage>
        <taxon>Bacteria</taxon>
        <taxon>Pseudomonadati</taxon>
        <taxon>Bacteroidota</taxon>
        <taxon>Flavobacteriia</taxon>
        <taxon>Flavobacteriales</taxon>
        <taxon>Flavobacteriaceae</taxon>
        <taxon>Flavobacterium</taxon>
    </lineage>
</organism>
<dbReference type="PROSITE" id="PS51257">
    <property type="entry name" value="PROKAR_LIPOPROTEIN"/>
    <property type="match status" value="1"/>
</dbReference>
<feature type="chain" id="PRO_5009923552" description="Lipocalin-like domain-containing protein" evidence="1">
    <location>
        <begin position="19"/>
        <end position="142"/>
    </location>
</feature>
<protein>
    <recommendedName>
        <fullName evidence="4">Lipocalin-like domain-containing protein</fullName>
    </recommendedName>
</protein>
<keyword evidence="1" id="KW-0732">Signal</keyword>
<reference evidence="3" key="1">
    <citation type="submission" date="2016-11" db="EMBL/GenBank/DDBJ databases">
        <authorList>
            <person name="Varghese N."/>
            <person name="Submissions S."/>
        </authorList>
    </citation>
    <scope>NUCLEOTIDE SEQUENCE [LARGE SCALE GENOMIC DNA]</scope>
    <source>
        <strain evidence="3">DSM 24724</strain>
    </source>
</reference>
<gene>
    <name evidence="2" type="ORF">SAMN05444484_1011290</name>
</gene>
<keyword evidence="3" id="KW-1185">Reference proteome</keyword>
<evidence type="ECO:0008006" key="4">
    <source>
        <dbReference type="Google" id="ProtNLM"/>
    </source>
</evidence>
<dbReference type="EMBL" id="FRBT01000001">
    <property type="protein sequence ID" value="SHL37992.1"/>
    <property type="molecule type" value="Genomic_DNA"/>
</dbReference>